<keyword evidence="8 11" id="KW-0028">Amino-acid biosynthesis</keyword>
<evidence type="ECO:0000256" key="4">
    <source>
        <dbReference type="ARBA" id="ARBA00006376"/>
    </source>
</evidence>
<comment type="pathway">
    <text evidence="11">One-carbon metabolism; tetrahydrofolate interconversion.</text>
</comment>
<evidence type="ECO:0000256" key="7">
    <source>
        <dbReference type="ARBA" id="ARBA00022563"/>
    </source>
</evidence>
<dbReference type="Pfam" id="PF00464">
    <property type="entry name" value="SHMT"/>
    <property type="match status" value="1"/>
</dbReference>
<name>A0A7V2F4C2_UNCEI</name>
<keyword evidence="9 11" id="KW-0808">Transferase</keyword>
<evidence type="ECO:0000256" key="1">
    <source>
        <dbReference type="ARBA" id="ARBA00001528"/>
    </source>
</evidence>
<evidence type="ECO:0000256" key="10">
    <source>
        <dbReference type="ARBA" id="ARBA00022898"/>
    </source>
</evidence>
<gene>
    <name evidence="11" type="primary">glyA</name>
    <name evidence="14" type="ORF">ENO08_08010</name>
</gene>
<dbReference type="EMBL" id="DSEC01000575">
    <property type="protein sequence ID" value="HER44388.1"/>
    <property type="molecule type" value="Genomic_DNA"/>
</dbReference>
<feature type="binding site" evidence="11">
    <location>
        <begin position="127"/>
        <end position="129"/>
    </location>
    <ligand>
        <name>(6S)-5,6,7,8-tetrahydrofolate</name>
        <dbReference type="ChEBI" id="CHEBI:57453"/>
    </ligand>
</feature>
<dbReference type="InterPro" id="IPR015424">
    <property type="entry name" value="PyrdxlP-dep_Trfase"/>
</dbReference>
<dbReference type="GO" id="GO:0019264">
    <property type="term" value="P:glycine biosynthetic process from serine"/>
    <property type="evidence" value="ECO:0007669"/>
    <property type="project" value="UniProtKB-UniRule"/>
</dbReference>
<feature type="modified residue" description="N6-(pyridoxal phosphate)lysine" evidence="11 12">
    <location>
        <position position="232"/>
    </location>
</feature>
<accession>A0A7V2F4C2</accession>
<dbReference type="GO" id="GO:0004372">
    <property type="term" value="F:glycine hydroxymethyltransferase activity"/>
    <property type="evidence" value="ECO:0007669"/>
    <property type="project" value="UniProtKB-UniRule"/>
</dbReference>
<dbReference type="UniPathway" id="UPA00288">
    <property type="reaction ID" value="UER01023"/>
</dbReference>
<keyword evidence="7 11" id="KW-0554">One-carbon metabolism</keyword>
<dbReference type="SUPFAM" id="SSF53383">
    <property type="entry name" value="PLP-dependent transferases"/>
    <property type="match status" value="1"/>
</dbReference>
<evidence type="ECO:0000256" key="9">
    <source>
        <dbReference type="ARBA" id="ARBA00022679"/>
    </source>
</evidence>
<dbReference type="Gene3D" id="3.90.1150.10">
    <property type="entry name" value="Aspartate Aminotransferase, domain 1"/>
    <property type="match status" value="1"/>
</dbReference>
<feature type="site" description="Plays an important role in substrate specificity" evidence="11">
    <location>
        <position position="231"/>
    </location>
</feature>
<dbReference type="InterPro" id="IPR015421">
    <property type="entry name" value="PyrdxlP-dep_Trfase_major"/>
</dbReference>
<evidence type="ECO:0000256" key="12">
    <source>
        <dbReference type="PIRSR" id="PIRSR000412-50"/>
    </source>
</evidence>
<dbReference type="FunFam" id="3.90.1150.10:FF:000003">
    <property type="entry name" value="Serine hydroxymethyltransferase"/>
    <property type="match status" value="1"/>
</dbReference>
<dbReference type="PANTHER" id="PTHR11680:SF35">
    <property type="entry name" value="SERINE HYDROXYMETHYLTRANSFERASE 1"/>
    <property type="match status" value="1"/>
</dbReference>
<comment type="similarity">
    <text evidence="4 11">Belongs to the SHMT family.</text>
</comment>
<dbReference type="PROSITE" id="PS00096">
    <property type="entry name" value="SHMT"/>
    <property type="match status" value="1"/>
</dbReference>
<sequence>MFEESFFPYLEKTDPEIADAIKAELARQQGQLEMIASENFASRAVLAALANPMQNKYAEGYPKKRYYGGCVHVDEAEELARERLKLLFGAEHANVQPHSGTQANITAYLSFIKPGDRIMGMSLSHGGHLSHGHPVNFSGMYFDVVHYEVDRETKMLNYDAIEKQVLAEKPKLFVAGASAYPRFWDFERLRAICDRVGAFLMVDIAHIAGLIAAGVHPTPVPYADVVTSTTHKTLRGPRGGFILCPEKYAKEVDKINFPGTQGGPFMHVIAAKAVCFKEAMSKEFKTYQAQVVANAKKLASVLMDKGFEVVSGGTDNHLFLLDLSNKDLTGKAAEKALEKAGMTVNKNTVPFDEKSPFVTSGVRIGTPALTTRGMKESEMEEIGGLIVRVLENIEDEAVLEEVRAAASALAARFPLYA</sequence>
<dbReference type="InterPro" id="IPR001085">
    <property type="entry name" value="Ser_HO-MeTrfase"/>
</dbReference>
<feature type="domain" description="Serine hydroxymethyltransferase-like" evidence="13">
    <location>
        <begin position="10"/>
        <end position="386"/>
    </location>
</feature>
<dbReference type="InterPro" id="IPR049943">
    <property type="entry name" value="Ser_HO-MeTrfase-like"/>
</dbReference>
<keyword evidence="6 11" id="KW-0963">Cytoplasm</keyword>
<dbReference type="InterPro" id="IPR019798">
    <property type="entry name" value="Ser_HO-MeTrfase_PLP_BS"/>
</dbReference>
<comment type="subunit">
    <text evidence="5 11">Homodimer.</text>
</comment>
<evidence type="ECO:0000313" key="14">
    <source>
        <dbReference type="EMBL" id="HER44388.1"/>
    </source>
</evidence>
<dbReference type="HAMAP" id="MF_00051">
    <property type="entry name" value="SHMT"/>
    <property type="match status" value="1"/>
</dbReference>
<comment type="function">
    <text evidence="11">Catalyzes the reversible interconversion of serine and glycine with tetrahydrofolate (THF) serving as the one-carbon carrier. This reaction serves as the major source of one-carbon groups required for the biosynthesis of purines, thymidylate, methionine, and other important biomolecules. Also exhibits THF-independent aldolase activity toward beta-hydroxyamino acids, producing glycine and aldehydes, via a retro-aldol mechanism.</text>
</comment>
<dbReference type="NCBIfam" id="NF000586">
    <property type="entry name" value="PRK00011.1"/>
    <property type="match status" value="1"/>
</dbReference>
<dbReference type="PIRSF" id="PIRSF000412">
    <property type="entry name" value="SHMT"/>
    <property type="match status" value="1"/>
</dbReference>
<evidence type="ECO:0000256" key="8">
    <source>
        <dbReference type="ARBA" id="ARBA00022605"/>
    </source>
</evidence>
<evidence type="ECO:0000256" key="6">
    <source>
        <dbReference type="ARBA" id="ARBA00022490"/>
    </source>
</evidence>
<feature type="binding site" evidence="11">
    <location>
        <position position="246"/>
    </location>
    <ligand>
        <name>(6S)-5,6,7,8-tetrahydrofolate</name>
        <dbReference type="ChEBI" id="CHEBI:57453"/>
    </ligand>
</feature>
<evidence type="ECO:0000259" key="13">
    <source>
        <dbReference type="Pfam" id="PF00464"/>
    </source>
</evidence>
<evidence type="ECO:0000256" key="3">
    <source>
        <dbReference type="ARBA" id="ARBA00004496"/>
    </source>
</evidence>
<dbReference type="GO" id="GO:0035999">
    <property type="term" value="P:tetrahydrofolate interconversion"/>
    <property type="evidence" value="ECO:0007669"/>
    <property type="project" value="UniProtKB-UniRule"/>
</dbReference>
<comment type="caution">
    <text evidence="14">The sequence shown here is derived from an EMBL/GenBank/DDBJ whole genome shotgun (WGS) entry which is preliminary data.</text>
</comment>
<keyword evidence="10 11" id="KW-0663">Pyridoxal phosphate</keyword>
<dbReference type="GO" id="GO:0005829">
    <property type="term" value="C:cytosol"/>
    <property type="evidence" value="ECO:0007669"/>
    <property type="project" value="TreeGrafter"/>
</dbReference>
<dbReference type="InterPro" id="IPR039429">
    <property type="entry name" value="SHMT-like_dom"/>
</dbReference>
<comment type="subcellular location">
    <subcellularLocation>
        <location evidence="3 11">Cytoplasm</location>
    </subcellularLocation>
</comment>
<reference evidence="14" key="1">
    <citation type="journal article" date="2020" name="mSystems">
        <title>Genome- and Community-Level Interaction Insights into Carbon Utilization and Element Cycling Functions of Hydrothermarchaeota in Hydrothermal Sediment.</title>
        <authorList>
            <person name="Zhou Z."/>
            <person name="Liu Y."/>
            <person name="Xu W."/>
            <person name="Pan J."/>
            <person name="Luo Z.H."/>
            <person name="Li M."/>
        </authorList>
    </citation>
    <scope>NUCLEOTIDE SEQUENCE [LARGE SCALE GENOMIC DNA]</scope>
    <source>
        <strain evidence="14">SpSt-1233</strain>
    </source>
</reference>
<dbReference type="Proteomes" id="UP000886069">
    <property type="component" value="Unassembled WGS sequence"/>
</dbReference>
<dbReference type="FunFam" id="3.40.640.10:FF:000001">
    <property type="entry name" value="Serine hydroxymethyltransferase"/>
    <property type="match status" value="1"/>
</dbReference>
<dbReference type="AlphaFoldDB" id="A0A7V2F4C2"/>
<protein>
    <recommendedName>
        <fullName evidence="11">Serine hydroxymethyltransferase</fullName>
        <shortName evidence="11">SHMT</shortName>
        <shortName evidence="11">Serine methylase</shortName>
        <ecNumber evidence="11">2.1.2.1</ecNumber>
    </recommendedName>
</protein>
<evidence type="ECO:0000256" key="2">
    <source>
        <dbReference type="ARBA" id="ARBA00001933"/>
    </source>
</evidence>
<evidence type="ECO:0000256" key="5">
    <source>
        <dbReference type="ARBA" id="ARBA00011738"/>
    </source>
</evidence>
<evidence type="ECO:0000256" key="11">
    <source>
        <dbReference type="HAMAP-Rule" id="MF_00051"/>
    </source>
</evidence>
<organism evidence="14">
    <name type="scientific">Eiseniibacteriota bacterium</name>
    <dbReference type="NCBI Taxonomy" id="2212470"/>
    <lineage>
        <taxon>Bacteria</taxon>
        <taxon>Candidatus Eiseniibacteriota</taxon>
    </lineage>
</organism>
<feature type="binding site" evidence="11">
    <location>
        <begin position="355"/>
        <end position="357"/>
    </location>
    <ligand>
        <name>(6S)-5,6,7,8-tetrahydrofolate</name>
        <dbReference type="ChEBI" id="CHEBI:57453"/>
    </ligand>
</feature>
<comment type="cofactor">
    <cofactor evidence="2 11 12">
        <name>pyridoxal 5'-phosphate</name>
        <dbReference type="ChEBI" id="CHEBI:597326"/>
    </cofactor>
</comment>
<dbReference type="GO" id="GO:0030170">
    <property type="term" value="F:pyridoxal phosphate binding"/>
    <property type="evidence" value="ECO:0007669"/>
    <property type="project" value="UniProtKB-UniRule"/>
</dbReference>
<comment type="catalytic activity">
    <reaction evidence="1 11">
        <text>(6R)-5,10-methylene-5,6,7,8-tetrahydrofolate + glycine + H2O = (6S)-5,6,7,8-tetrahydrofolate + L-serine</text>
        <dbReference type="Rhea" id="RHEA:15481"/>
        <dbReference type="ChEBI" id="CHEBI:15377"/>
        <dbReference type="ChEBI" id="CHEBI:15636"/>
        <dbReference type="ChEBI" id="CHEBI:33384"/>
        <dbReference type="ChEBI" id="CHEBI:57305"/>
        <dbReference type="ChEBI" id="CHEBI:57453"/>
        <dbReference type="EC" id="2.1.2.1"/>
    </reaction>
</comment>
<comment type="pathway">
    <text evidence="11">Amino-acid biosynthesis; glycine biosynthesis; glycine from L-serine: step 1/1.</text>
</comment>
<dbReference type="InterPro" id="IPR015422">
    <property type="entry name" value="PyrdxlP-dep_Trfase_small"/>
</dbReference>
<dbReference type="UniPathway" id="UPA00193"/>
<dbReference type="PANTHER" id="PTHR11680">
    <property type="entry name" value="SERINE HYDROXYMETHYLTRANSFERASE"/>
    <property type="match status" value="1"/>
</dbReference>
<feature type="binding site" evidence="11">
    <location>
        <position position="123"/>
    </location>
    <ligand>
        <name>(6S)-5,6,7,8-tetrahydrofolate</name>
        <dbReference type="ChEBI" id="CHEBI:57453"/>
    </ligand>
</feature>
<dbReference type="Gene3D" id="3.40.640.10">
    <property type="entry name" value="Type I PLP-dependent aspartate aminotransferase-like (Major domain)"/>
    <property type="match status" value="1"/>
</dbReference>
<proteinExistence type="inferred from homology"/>
<dbReference type="EC" id="2.1.2.1" evidence="11"/>
<dbReference type="CDD" id="cd00378">
    <property type="entry name" value="SHMT"/>
    <property type="match status" value="1"/>
</dbReference>